<dbReference type="EMBL" id="JANFZH010000002">
    <property type="protein sequence ID" value="MCQ4838647.1"/>
    <property type="molecule type" value="Genomic_DNA"/>
</dbReference>
<dbReference type="Gene3D" id="2.40.100.10">
    <property type="entry name" value="Cyclophilin-like"/>
    <property type="match status" value="1"/>
</dbReference>
<reference evidence="7 8" key="1">
    <citation type="submission" date="2022-06" db="EMBL/GenBank/DDBJ databases">
        <title>Isolation of gut microbiota from human fecal samples.</title>
        <authorList>
            <person name="Pamer E.G."/>
            <person name="Barat B."/>
            <person name="Waligurski E."/>
            <person name="Medina S."/>
            <person name="Paddock L."/>
            <person name="Mostad J."/>
        </authorList>
    </citation>
    <scope>NUCLEOTIDE SEQUENCE [LARGE SCALE GENOMIC DNA]</scope>
    <source>
        <strain evidence="7 8">DFI.9.73</strain>
    </source>
</reference>
<evidence type="ECO:0000256" key="3">
    <source>
        <dbReference type="ARBA" id="ARBA00023110"/>
    </source>
</evidence>
<dbReference type="InterPro" id="IPR029000">
    <property type="entry name" value="Cyclophilin-like_dom_sf"/>
</dbReference>
<dbReference type="SUPFAM" id="SSF50891">
    <property type="entry name" value="Cyclophilin-like"/>
    <property type="match status" value="1"/>
</dbReference>
<feature type="domain" description="PPIase cyclophilin-type" evidence="6">
    <location>
        <begin position="1"/>
        <end position="205"/>
    </location>
</feature>
<evidence type="ECO:0000313" key="8">
    <source>
        <dbReference type="Proteomes" id="UP001524473"/>
    </source>
</evidence>
<dbReference type="InterPro" id="IPR044666">
    <property type="entry name" value="Cyclophilin_A-like"/>
</dbReference>
<dbReference type="EC" id="5.2.1.8" evidence="5"/>
<dbReference type="InterPro" id="IPR002130">
    <property type="entry name" value="Cyclophilin-type_PPIase_dom"/>
</dbReference>
<protein>
    <recommendedName>
        <fullName evidence="5">Peptidyl-prolyl cis-trans isomerase</fullName>
        <shortName evidence="5">PPIase</shortName>
        <ecNumber evidence="5">5.2.1.8</ecNumber>
    </recommendedName>
</protein>
<sequence>MASGESIKLRFFPDEAPKAVYNFKLHALKGYYDGLTFHRVIQGFMIQGGDPAGNGTGGESVWGEPFEDEFNANLLNLDGAVSMANSGANTNGSQFFINNTEGNAAVQWDQYQQIFEMYKQNPEAFTAAYGGKCVDMDKVTDDMKKAYEEHGGNLHLDGYYSTDGTGHTVFAQVFEGMDVVSGISAVKTDANAKPLEDVVIEKIEIVPYEG</sequence>
<evidence type="ECO:0000259" key="6">
    <source>
        <dbReference type="PROSITE" id="PS50072"/>
    </source>
</evidence>
<keyword evidence="8" id="KW-1185">Reference proteome</keyword>
<dbReference type="InterPro" id="IPR020892">
    <property type="entry name" value="Cyclophilin-type_PPIase_CS"/>
</dbReference>
<keyword evidence="4 5" id="KW-0413">Isomerase</keyword>
<dbReference type="Proteomes" id="UP001524473">
    <property type="component" value="Unassembled WGS sequence"/>
</dbReference>
<evidence type="ECO:0000256" key="4">
    <source>
        <dbReference type="ARBA" id="ARBA00023235"/>
    </source>
</evidence>
<proteinExistence type="inferred from homology"/>
<evidence type="ECO:0000256" key="1">
    <source>
        <dbReference type="ARBA" id="ARBA00002388"/>
    </source>
</evidence>
<organism evidence="7 8">
    <name type="scientific">Neglectibacter timonensis</name>
    <dbReference type="NCBI Taxonomy" id="1776382"/>
    <lineage>
        <taxon>Bacteria</taxon>
        <taxon>Bacillati</taxon>
        <taxon>Bacillota</taxon>
        <taxon>Clostridia</taxon>
        <taxon>Eubacteriales</taxon>
        <taxon>Oscillospiraceae</taxon>
        <taxon>Neglectibacter</taxon>
    </lineage>
</organism>
<dbReference type="PRINTS" id="PR00153">
    <property type="entry name" value="CSAPPISMRASE"/>
</dbReference>
<dbReference type="PROSITE" id="PS50072">
    <property type="entry name" value="CSA_PPIASE_2"/>
    <property type="match status" value="1"/>
</dbReference>
<comment type="caution">
    <text evidence="7">The sequence shown here is derived from an EMBL/GenBank/DDBJ whole genome shotgun (WGS) entry which is preliminary data.</text>
</comment>
<evidence type="ECO:0000256" key="2">
    <source>
        <dbReference type="ARBA" id="ARBA00007365"/>
    </source>
</evidence>
<dbReference type="InterPro" id="IPR024936">
    <property type="entry name" value="Cyclophilin-type_PPIase"/>
</dbReference>
<gene>
    <name evidence="7" type="ORF">NE695_01810</name>
</gene>
<name>A0ABT1RVE8_9FIRM</name>
<comment type="catalytic activity">
    <reaction evidence="5">
        <text>[protein]-peptidylproline (omega=180) = [protein]-peptidylproline (omega=0)</text>
        <dbReference type="Rhea" id="RHEA:16237"/>
        <dbReference type="Rhea" id="RHEA-COMP:10747"/>
        <dbReference type="Rhea" id="RHEA-COMP:10748"/>
        <dbReference type="ChEBI" id="CHEBI:83833"/>
        <dbReference type="ChEBI" id="CHEBI:83834"/>
        <dbReference type="EC" id="5.2.1.8"/>
    </reaction>
</comment>
<comment type="similarity">
    <text evidence="2 5">Belongs to the cyclophilin-type PPIase family.</text>
</comment>
<dbReference type="GO" id="GO:0003755">
    <property type="term" value="F:peptidyl-prolyl cis-trans isomerase activity"/>
    <property type="evidence" value="ECO:0007669"/>
    <property type="project" value="UniProtKB-EC"/>
</dbReference>
<dbReference type="PANTHER" id="PTHR45625">
    <property type="entry name" value="PEPTIDYL-PROLYL CIS-TRANS ISOMERASE-RELATED"/>
    <property type="match status" value="1"/>
</dbReference>
<dbReference type="Pfam" id="PF00160">
    <property type="entry name" value="Pro_isomerase"/>
    <property type="match status" value="1"/>
</dbReference>
<dbReference type="PIRSF" id="PIRSF001467">
    <property type="entry name" value="Peptidylpro_ismrse"/>
    <property type="match status" value="1"/>
</dbReference>
<evidence type="ECO:0000256" key="5">
    <source>
        <dbReference type="RuleBase" id="RU363019"/>
    </source>
</evidence>
<dbReference type="PANTHER" id="PTHR45625:SF4">
    <property type="entry name" value="PEPTIDYLPROLYL ISOMERASE DOMAIN AND WD REPEAT-CONTAINING PROTEIN 1"/>
    <property type="match status" value="1"/>
</dbReference>
<accession>A0ABT1RVE8</accession>
<evidence type="ECO:0000313" key="7">
    <source>
        <dbReference type="EMBL" id="MCQ4838647.1"/>
    </source>
</evidence>
<dbReference type="PROSITE" id="PS00170">
    <property type="entry name" value="CSA_PPIASE_1"/>
    <property type="match status" value="1"/>
</dbReference>
<keyword evidence="3 5" id="KW-0697">Rotamase</keyword>
<comment type="function">
    <text evidence="1 5">PPIases accelerate the folding of proteins. It catalyzes the cis-trans isomerization of proline imidic peptide bonds in oligopeptides.</text>
</comment>